<reference evidence="2" key="1">
    <citation type="submission" date="2021-05" db="EMBL/GenBank/DDBJ databases">
        <authorList>
            <person name="Pietrasiak N."/>
            <person name="Ward R."/>
            <person name="Stajich J.E."/>
            <person name="Kurbessoian T."/>
        </authorList>
    </citation>
    <scope>NUCLEOTIDE SEQUENCE</scope>
    <source>
        <strain evidence="2">HA4357-MV3</strain>
    </source>
</reference>
<evidence type="ECO:0000313" key="3">
    <source>
        <dbReference type="Proteomes" id="UP000813215"/>
    </source>
</evidence>
<sequence>MSKDTKSVIDEFRSSVNMTVKELQSWLQTEESQSVGQKNGDSESIGHKSGKEIVKLLENKKDEYNDDEISHMKKVISYIHRHLAQKPSGDIKNTHWHYSLMNWGHDPLKDE</sequence>
<dbReference type="Proteomes" id="UP000813215">
    <property type="component" value="Unassembled WGS sequence"/>
</dbReference>
<proteinExistence type="predicted"/>
<reference evidence="2" key="2">
    <citation type="journal article" date="2022" name="Microbiol. Resour. Announc.">
        <title>Metagenome Sequencing to Explore Phylogenomics of Terrestrial Cyanobacteria.</title>
        <authorList>
            <person name="Ward R.D."/>
            <person name="Stajich J.E."/>
            <person name="Johansen J.R."/>
            <person name="Huntemann M."/>
            <person name="Clum A."/>
            <person name="Foster B."/>
            <person name="Foster B."/>
            <person name="Roux S."/>
            <person name="Palaniappan K."/>
            <person name="Varghese N."/>
            <person name="Mukherjee S."/>
            <person name="Reddy T.B.K."/>
            <person name="Daum C."/>
            <person name="Copeland A."/>
            <person name="Chen I.A."/>
            <person name="Ivanova N.N."/>
            <person name="Kyrpides N.C."/>
            <person name="Shapiro N."/>
            <person name="Eloe-Fadrosh E.A."/>
            <person name="Pietrasiak N."/>
        </authorList>
    </citation>
    <scope>NUCLEOTIDE SEQUENCE</scope>
    <source>
        <strain evidence="2">HA4357-MV3</strain>
    </source>
</reference>
<dbReference type="AlphaFoldDB" id="A0A9E3LTL1"/>
<evidence type="ECO:0000313" key="2">
    <source>
        <dbReference type="EMBL" id="MBW4432912.1"/>
    </source>
</evidence>
<dbReference type="PANTHER" id="PTHR40630">
    <property type="entry name" value="POSSIBLE DNA-BINDING PROTEIN"/>
    <property type="match status" value="1"/>
</dbReference>
<name>A0A9E3LTL1_9NOST</name>
<evidence type="ECO:0000256" key="1">
    <source>
        <dbReference type="SAM" id="MobiDB-lite"/>
    </source>
</evidence>
<dbReference type="Pfam" id="PF11338">
    <property type="entry name" value="DUF3140"/>
    <property type="match status" value="1"/>
</dbReference>
<feature type="region of interest" description="Disordered" evidence="1">
    <location>
        <begin position="28"/>
        <end position="48"/>
    </location>
</feature>
<gene>
    <name evidence="2" type="ORF">KME28_14590</name>
</gene>
<feature type="compositionally biased region" description="Polar residues" evidence="1">
    <location>
        <begin position="28"/>
        <end position="39"/>
    </location>
</feature>
<dbReference type="EMBL" id="JAHHHW010000095">
    <property type="protein sequence ID" value="MBW4432912.1"/>
    <property type="molecule type" value="Genomic_DNA"/>
</dbReference>
<organism evidence="2 3">
    <name type="scientific">Pelatocladus maniniholoensis HA4357-MV3</name>
    <dbReference type="NCBI Taxonomy" id="1117104"/>
    <lineage>
        <taxon>Bacteria</taxon>
        <taxon>Bacillati</taxon>
        <taxon>Cyanobacteriota</taxon>
        <taxon>Cyanophyceae</taxon>
        <taxon>Nostocales</taxon>
        <taxon>Nostocaceae</taxon>
        <taxon>Pelatocladus</taxon>
    </lineage>
</organism>
<comment type="caution">
    <text evidence="2">The sequence shown here is derived from an EMBL/GenBank/DDBJ whole genome shotgun (WGS) entry which is preliminary data.</text>
</comment>
<protein>
    <submittedName>
        <fullName evidence="2">DUF3140 domain-containing protein</fullName>
    </submittedName>
</protein>
<dbReference type="PANTHER" id="PTHR40630:SF1">
    <property type="entry name" value="DNA-BINDING PROTEIN"/>
    <property type="match status" value="1"/>
</dbReference>
<accession>A0A9E3LTL1</accession>
<dbReference type="InterPro" id="IPR021487">
    <property type="entry name" value="DUF3140"/>
</dbReference>